<gene>
    <name evidence="1" type="ORF">LCGC14_1494570</name>
</gene>
<sequence>MTEDQSPSAIQDFATTAVGGDQWDAANYAADIIKDFNRAHRHLLMVTRLLSMVLIS</sequence>
<comment type="caution">
    <text evidence="1">The sequence shown here is derived from an EMBL/GenBank/DDBJ whole genome shotgun (WGS) entry which is preliminary data.</text>
</comment>
<name>A0A0F9J6D9_9ZZZZ</name>
<protein>
    <submittedName>
        <fullName evidence="1">Uncharacterized protein</fullName>
    </submittedName>
</protein>
<evidence type="ECO:0000313" key="1">
    <source>
        <dbReference type="EMBL" id="KKM65118.1"/>
    </source>
</evidence>
<proteinExistence type="predicted"/>
<organism evidence="1">
    <name type="scientific">marine sediment metagenome</name>
    <dbReference type="NCBI Taxonomy" id="412755"/>
    <lineage>
        <taxon>unclassified sequences</taxon>
        <taxon>metagenomes</taxon>
        <taxon>ecological metagenomes</taxon>
    </lineage>
</organism>
<dbReference type="EMBL" id="LAZR01010776">
    <property type="protein sequence ID" value="KKM65118.1"/>
    <property type="molecule type" value="Genomic_DNA"/>
</dbReference>
<reference evidence="1" key="1">
    <citation type="journal article" date="2015" name="Nature">
        <title>Complex archaea that bridge the gap between prokaryotes and eukaryotes.</title>
        <authorList>
            <person name="Spang A."/>
            <person name="Saw J.H."/>
            <person name="Jorgensen S.L."/>
            <person name="Zaremba-Niedzwiedzka K."/>
            <person name="Martijn J."/>
            <person name="Lind A.E."/>
            <person name="van Eijk R."/>
            <person name="Schleper C."/>
            <person name="Guy L."/>
            <person name="Ettema T.J."/>
        </authorList>
    </citation>
    <scope>NUCLEOTIDE SEQUENCE</scope>
</reference>
<dbReference type="AlphaFoldDB" id="A0A0F9J6D9"/>
<accession>A0A0F9J6D9</accession>